<name>A0A8D0DBB6_SANLU</name>
<dbReference type="InterPro" id="IPR007110">
    <property type="entry name" value="Ig-like_dom"/>
</dbReference>
<feature type="transmembrane region" description="Helical" evidence="8">
    <location>
        <begin position="179"/>
        <end position="200"/>
    </location>
</feature>
<dbReference type="KEGG" id="sluc:118493539"/>
<dbReference type="GO" id="GO:1903037">
    <property type="term" value="P:regulation of leukocyte cell-cell adhesion"/>
    <property type="evidence" value="ECO:0007669"/>
    <property type="project" value="UniProtKB-ARBA"/>
</dbReference>
<evidence type="ECO:0000256" key="7">
    <source>
        <dbReference type="SAM" id="MobiDB-lite"/>
    </source>
</evidence>
<dbReference type="PROSITE" id="PS50835">
    <property type="entry name" value="IG_LIKE"/>
    <property type="match status" value="1"/>
</dbReference>
<dbReference type="Ensembl" id="ENSSLUT00000054109.1">
    <property type="protein sequence ID" value="ENSSLUP00000052568.1"/>
    <property type="gene ID" value="ENSSLUG00000022845.1"/>
</dbReference>
<dbReference type="Pfam" id="PF07686">
    <property type="entry name" value="V-set"/>
    <property type="match status" value="1"/>
</dbReference>
<dbReference type="SMART" id="SM00409">
    <property type="entry name" value="IG"/>
    <property type="match status" value="1"/>
</dbReference>
<sequence>MDHVGDFVLSFTFLLWTLSVVVCMAGEVIGSFQPIVAPLGGDVILPCHVEPQLDVEELTVEWWRSDIPPDPRDPLSNYRYVHRYHDKHHEEDMKKPTYAGRTELFTDGLKHGNISLKISNVKLSDQGRYRCQIHQLGRASVIMLLVEPRSVETTETPLPPHNLQSPGPNNETDVKGGRLYLSAQIPGLAACVLLILAVLLQRRYRNTTTTSRPHQSESGENLLAVKTQVCDGCDCSFKTTKADGNRLMVHPITCQVPCPCPNCYNDGFSDSSVY</sequence>
<dbReference type="GeneID" id="118493539"/>
<feature type="chain" id="PRO_5034000357" description="Ig-like domain-containing protein" evidence="9">
    <location>
        <begin position="31"/>
        <end position="274"/>
    </location>
</feature>
<evidence type="ECO:0000259" key="10">
    <source>
        <dbReference type="PROSITE" id="PS50835"/>
    </source>
</evidence>
<dbReference type="InterPro" id="IPR003599">
    <property type="entry name" value="Ig_sub"/>
</dbReference>
<dbReference type="GeneTree" id="ENSGT01050000244843"/>
<evidence type="ECO:0000256" key="4">
    <source>
        <dbReference type="ARBA" id="ARBA00023157"/>
    </source>
</evidence>
<feature type="signal peptide" evidence="9">
    <location>
        <begin position="1"/>
        <end position="30"/>
    </location>
</feature>
<evidence type="ECO:0000256" key="3">
    <source>
        <dbReference type="ARBA" id="ARBA00023136"/>
    </source>
</evidence>
<dbReference type="PANTHER" id="PTHR24100">
    <property type="entry name" value="BUTYROPHILIN"/>
    <property type="match status" value="1"/>
</dbReference>
<evidence type="ECO:0000256" key="2">
    <source>
        <dbReference type="ARBA" id="ARBA00022729"/>
    </source>
</evidence>
<reference evidence="11" key="2">
    <citation type="submission" date="2025-09" db="UniProtKB">
        <authorList>
            <consortium name="Ensembl"/>
        </authorList>
    </citation>
    <scope>IDENTIFICATION</scope>
</reference>
<keyword evidence="8" id="KW-1133">Transmembrane helix</keyword>
<keyword evidence="5" id="KW-0325">Glycoprotein</keyword>
<dbReference type="RefSeq" id="XP_035849639.1">
    <property type="nucleotide sequence ID" value="XM_035993746.1"/>
</dbReference>
<dbReference type="InterPro" id="IPR013106">
    <property type="entry name" value="Ig_V-set"/>
</dbReference>
<dbReference type="GO" id="GO:0050863">
    <property type="term" value="P:regulation of T cell activation"/>
    <property type="evidence" value="ECO:0007669"/>
    <property type="project" value="UniProtKB-ARBA"/>
</dbReference>
<keyword evidence="8" id="KW-0812">Transmembrane</keyword>
<dbReference type="InterPro" id="IPR036179">
    <property type="entry name" value="Ig-like_dom_sf"/>
</dbReference>
<evidence type="ECO:0000313" key="12">
    <source>
        <dbReference type="Proteomes" id="UP000694568"/>
    </source>
</evidence>
<comment type="subcellular location">
    <subcellularLocation>
        <location evidence="1">Membrane</location>
    </subcellularLocation>
</comment>
<dbReference type="FunFam" id="2.60.40.10:FF:000142">
    <property type="entry name" value="V-set domain-containing T-cell activation inhibitor 1"/>
    <property type="match status" value="1"/>
</dbReference>
<feature type="region of interest" description="Disordered" evidence="7">
    <location>
        <begin position="152"/>
        <end position="171"/>
    </location>
</feature>
<evidence type="ECO:0000256" key="1">
    <source>
        <dbReference type="ARBA" id="ARBA00004370"/>
    </source>
</evidence>
<dbReference type="Gene3D" id="2.60.40.10">
    <property type="entry name" value="Immunoglobulins"/>
    <property type="match status" value="1"/>
</dbReference>
<keyword evidence="4" id="KW-1015">Disulfide bond</keyword>
<dbReference type="OrthoDB" id="9898017at2759"/>
<dbReference type="GO" id="GO:0016020">
    <property type="term" value="C:membrane"/>
    <property type="evidence" value="ECO:0007669"/>
    <property type="project" value="UniProtKB-SubCell"/>
</dbReference>
<dbReference type="AlphaFoldDB" id="A0A8D0DBB6"/>
<reference evidence="11" key="1">
    <citation type="submission" date="2025-08" db="UniProtKB">
        <authorList>
            <consortium name="Ensembl"/>
        </authorList>
    </citation>
    <scope>IDENTIFICATION</scope>
</reference>
<feature type="domain" description="Ig-like" evidence="10">
    <location>
        <begin position="40"/>
        <end position="142"/>
    </location>
</feature>
<organism evidence="11 12">
    <name type="scientific">Sander lucioperca</name>
    <name type="common">Pike-perch</name>
    <name type="synonym">Perca lucioperca</name>
    <dbReference type="NCBI Taxonomy" id="283035"/>
    <lineage>
        <taxon>Eukaryota</taxon>
        <taxon>Metazoa</taxon>
        <taxon>Chordata</taxon>
        <taxon>Craniata</taxon>
        <taxon>Vertebrata</taxon>
        <taxon>Euteleostomi</taxon>
        <taxon>Actinopterygii</taxon>
        <taxon>Neopterygii</taxon>
        <taxon>Teleostei</taxon>
        <taxon>Neoteleostei</taxon>
        <taxon>Acanthomorphata</taxon>
        <taxon>Eupercaria</taxon>
        <taxon>Perciformes</taxon>
        <taxon>Percoidei</taxon>
        <taxon>Percidae</taxon>
        <taxon>Luciopercinae</taxon>
        <taxon>Sander</taxon>
    </lineage>
</organism>
<evidence type="ECO:0000256" key="8">
    <source>
        <dbReference type="SAM" id="Phobius"/>
    </source>
</evidence>
<evidence type="ECO:0000256" key="9">
    <source>
        <dbReference type="SAM" id="SignalP"/>
    </source>
</evidence>
<evidence type="ECO:0000256" key="6">
    <source>
        <dbReference type="ARBA" id="ARBA00023319"/>
    </source>
</evidence>
<dbReference type="InterPro" id="IPR013783">
    <property type="entry name" value="Ig-like_fold"/>
</dbReference>
<keyword evidence="12" id="KW-1185">Reference proteome</keyword>
<evidence type="ECO:0000256" key="5">
    <source>
        <dbReference type="ARBA" id="ARBA00023180"/>
    </source>
</evidence>
<protein>
    <recommendedName>
        <fullName evidence="10">Ig-like domain-containing protein</fullName>
    </recommendedName>
</protein>
<dbReference type="InterPro" id="IPR050504">
    <property type="entry name" value="IgSF_BTN/MOG"/>
</dbReference>
<keyword evidence="2 9" id="KW-0732">Signal</keyword>
<accession>A0A8D0DBB6</accession>
<evidence type="ECO:0000313" key="11">
    <source>
        <dbReference type="Ensembl" id="ENSSLUP00000052568.1"/>
    </source>
</evidence>
<keyword evidence="6" id="KW-0393">Immunoglobulin domain</keyword>
<proteinExistence type="predicted"/>
<dbReference type="SUPFAM" id="SSF48726">
    <property type="entry name" value="Immunoglobulin"/>
    <property type="match status" value="1"/>
</dbReference>
<dbReference type="Proteomes" id="UP000694568">
    <property type="component" value="Unplaced"/>
</dbReference>
<gene>
    <name evidence="11" type="primary">LOC118493539</name>
</gene>
<keyword evidence="3 8" id="KW-0472">Membrane</keyword>